<dbReference type="KEGG" id="eae:EAE_02875"/>
<dbReference type="OrthoDB" id="9796554at2"/>
<dbReference type="InterPro" id="IPR050553">
    <property type="entry name" value="Thioredoxin_ResA/DsbE_sf"/>
</dbReference>
<dbReference type="CDD" id="cd03011">
    <property type="entry name" value="TlpA_like_ScsD_MtbDsbE"/>
    <property type="match status" value="1"/>
</dbReference>
<dbReference type="GO" id="GO:0016491">
    <property type="term" value="F:oxidoreductase activity"/>
    <property type="evidence" value="ECO:0007669"/>
    <property type="project" value="InterPro"/>
</dbReference>
<dbReference type="PATRIC" id="fig|1028307.3.peg.570"/>
<accession>A0A0H3FM59</accession>
<evidence type="ECO:0000259" key="1">
    <source>
        <dbReference type="PROSITE" id="PS51352"/>
    </source>
</evidence>
<dbReference type="PROSITE" id="PS51352">
    <property type="entry name" value="THIOREDOXIN_2"/>
    <property type="match status" value="1"/>
</dbReference>
<sequence>MASKIRRWLRELAVWLLIGAAVSLAVDYFRQPALPQNFSATSLQTLDGRTLDLNAMSQQKPLLLYVWATWCGVCRYTTPSVASLAADGGNVLTVALRSGNNAALEKWLTRKKMTLPTVNDPSGQLARQWDIQVTPTLVVISQGEVKSVTTGWTSSWGMRLRLWLASW</sequence>
<dbReference type="RefSeq" id="WP_015703426.1">
    <property type="nucleotide sequence ID" value="NC_015663.1"/>
</dbReference>
<dbReference type="GO" id="GO:0016209">
    <property type="term" value="F:antioxidant activity"/>
    <property type="evidence" value="ECO:0007669"/>
    <property type="project" value="InterPro"/>
</dbReference>
<dbReference type="EMBL" id="CP002824">
    <property type="protein sequence ID" value="AEG95510.1"/>
    <property type="molecule type" value="Genomic_DNA"/>
</dbReference>
<proteinExistence type="predicted"/>
<dbReference type="eggNOG" id="COG0526">
    <property type="taxonomic scope" value="Bacteria"/>
</dbReference>
<dbReference type="Gene3D" id="3.40.30.10">
    <property type="entry name" value="Glutaredoxin"/>
    <property type="match status" value="1"/>
</dbReference>
<protein>
    <submittedName>
        <fullName evidence="2">Copper-sensitivity suppressor protein D</fullName>
    </submittedName>
</protein>
<dbReference type="SUPFAM" id="SSF52833">
    <property type="entry name" value="Thioredoxin-like"/>
    <property type="match status" value="1"/>
</dbReference>
<dbReference type="InterPro" id="IPR000866">
    <property type="entry name" value="AhpC/TSA"/>
</dbReference>
<dbReference type="PANTHER" id="PTHR42852:SF17">
    <property type="entry name" value="THIOREDOXIN-LIKE PROTEIN HI_1115"/>
    <property type="match status" value="1"/>
</dbReference>
<dbReference type="PANTHER" id="PTHR42852">
    <property type="entry name" value="THIOL:DISULFIDE INTERCHANGE PROTEIN DSBE"/>
    <property type="match status" value="1"/>
</dbReference>
<keyword evidence="3" id="KW-1185">Reference proteome</keyword>
<feature type="domain" description="Thioredoxin" evidence="1">
    <location>
        <begin position="32"/>
        <end position="150"/>
    </location>
</feature>
<dbReference type="Pfam" id="PF00578">
    <property type="entry name" value="AhpC-TSA"/>
    <property type="match status" value="1"/>
</dbReference>
<dbReference type="GeneID" id="93313703"/>
<dbReference type="Proteomes" id="UP000008881">
    <property type="component" value="Chromosome"/>
</dbReference>
<dbReference type="InterPro" id="IPR036249">
    <property type="entry name" value="Thioredoxin-like_sf"/>
</dbReference>
<organism evidence="2 3">
    <name type="scientific">Klebsiella aerogenes (strain ATCC 13048 / DSM 30053 / CCUG 1429 / JCM 1235 / KCTC 2190 / NBRC 13534 / NCIMB 10102 / NCTC 10006 / CDC 819-56)</name>
    <name type="common">Enterobacter aerogenes</name>
    <dbReference type="NCBI Taxonomy" id="1028307"/>
    <lineage>
        <taxon>Bacteria</taxon>
        <taxon>Pseudomonadati</taxon>
        <taxon>Pseudomonadota</taxon>
        <taxon>Gammaproteobacteria</taxon>
        <taxon>Enterobacterales</taxon>
        <taxon>Enterobacteriaceae</taxon>
        <taxon>Klebsiella/Raoultella group</taxon>
        <taxon>Klebsiella</taxon>
    </lineage>
</organism>
<reference evidence="2 3" key="1">
    <citation type="journal article" date="2012" name="J. Bacteriol.">
        <title>Complete genome sequence of Enterobacter aerogenes KCTC 2190.</title>
        <authorList>
            <person name="Shin S.H."/>
            <person name="Kim S."/>
            <person name="Kim J.Y."/>
            <person name="Lee S."/>
            <person name="Um Y."/>
            <person name="Oh M.K."/>
            <person name="Kim Y.R."/>
            <person name="Lee J."/>
            <person name="Yang K.S."/>
        </authorList>
    </citation>
    <scope>NUCLEOTIDE SEQUENCE [LARGE SCALE GENOMIC DNA]</scope>
    <source>
        <strain evidence="2 3">KCTC 2190</strain>
    </source>
</reference>
<evidence type="ECO:0000313" key="2">
    <source>
        <dbReference type="EMBL" id="AEG95510.1"/>
    </source>
</evidence>
<evidence type="ECO:0000313" key="3">
    <source>
        <dbReference type="Proteomes" id="UP000008881"/>
    </source>
</evidence>
<dbReference type="InterPro" id="IPR013766">
    <property type="entry name" value="Thioredoxin_domain"/>
</dbReference>
<dbReference type="AlphaFoldDB" id="A0A0H3FM59"/>
<dbReference type="HOGENOM" id="CLU_042529_10_1_6"/>
<name>A0A0H3FM59_KLEAK</name>
<gene>
    <name evidence="2" type="ordered locus">EAE_02875</name>
</gene>